<keyword evidence="4 11" id="KW-0138">CF(0)</keyword>
<dbReference type="Pfam" id="PF00119">
    <property type="entry name" value="ATP-synt_A"/>
    <property type="match status" value="1"/>
</dbReference>
<keyword evidence="3 11" id="KW-0813">Transport</keyword>
<feature type="transmembrane region" description="Helical" evidence="11">
    <location>
        <begin position="191"/>
        <end position="210"/>
    </location>
</feature>
<dbReference type="RefSeq" id="WP_349641901.1">
    <property type="nucleotide sequence ID" value="NZ_CAWVOH010000002.1"/>
</dbReference>
<reference evidence="13 14" key="1">
    <citation type="submission" date="2024-01" db="EMBL/GenBank/DDBJ databases">
        <authorList>
            <person name="Botero Cardona J."/>
        </authorList>
    </citation>
    <scope>NUCLEOTIDE SEQUENCE [LARGE SCALE GENOMIC DNA]</scope>
    <source>
        <strain evidence="13 14">LMG 33000</strain>
    </source>
</reference>
<evidence type="ECO:0000256" key="6">
    <source>
        <dbReference type="ARBA" id="ARBA00022781"/>
    </source>
</evidence>
<dbReference type="Gene3D" id="1.20.120.220">
    <property type="entry name" value="ATP synthase, F0 complex, subunit A"/>
    <property type="match status" value="1"/>
</dbReference>
<dbReference type="EMBL" id="CAWVOH010000002">
    <property type="protein sequence ID" value="CAK8054348.1"/>
    <property type="molecule type" value="Genomic_DNA"/>
</dbReference>
<feature type="transmembrane region" description="Helical" evidence="11">
    <location>
        <begin position="115"/>
        <end position="141"/>
    </location>
</feature>
<keyword evidence="7 11" id="KW-1133">Transmembrane helix</keyword>
<protein>
    <recommendedName>
        <fullName evidence="11 12">ATP synthase subunit a</fullName>
    </recommendedName>
    <alternativeName>
        <fullName evidence="11">ATP synthase F0 sector subunit a</fullName>
    </alternativeName>
    <alternativeName>
        <fullName evidence="11">F-ATPase subunit 6</fullName>
    </alternativeName>
</protein>
<evidence type="ECO:0000313" key="14">
    <source>
        <dbReference type="Proteomes" id="UP001314241"/>
    </source>
</evidence>
<evidence type="ECO:0000256" key="8">
    <source>
        <dbReference type="ARBA" id="ARBA00023065"/>
    </source>
</evidence>
<dbReference type="PROSITE" id="PS00449">
    <property type="entry name" value="ATPASE_A"/>
    <property type="match status" value="1"/>
</dbReference>
<keyword evidence="10 11" id="KW-0066">ATP synthesis</keyword>
<keyword evidence="11" id="KW-1003">Cell membrane</keyword>
<comment type="similarity">
    <text evidence="2 11 12">Belongs to the ATPase A chain family.</text>
</comment>
<evidence type="ECO:0000256" key="11">
    <source>
        <dbReference type="HAMAP-Rule" id="MF_01393"/>
    </source>
</evidence>
<dbReference type="NCBIfam" id="TIGR01131">
    <property type="entry name" value="ATP_synt_6_or_A"/>
    <property type="match status" value="1"/>
</dbReference>
<comment type="function">
    <text evidence="11 12">Key component of the proton channel; it plays a direct role in the translocation of protons across the membrane.</text>
</comment>
<accession>A0ABM9N5A1</accession>
<sequence>MNEPSATFQLFGLTFDWTTIISTLVSMAIVIIVAAVLAYKPSIRPNKRQNALEYALDFIKGVLGDSLPKDMARQFSLFGFALFLFLFVSNELGIILQVKFGDVTYLKSPTAQPLIPFSLAIMSLAVAHGIGVKALGFGGYLKNLLFKPYIAMFPINVVEQFTNFLTLAMRLFGNIFAGEIMLNLIADSMGWPGHFNGIMTIVAVPLLVLWQGFSLLIGAIQAYVFVMLTGVYISQLSGNE</sequence>
<evidence type="ECO:0000256" key="4">
    <source>
        <dbReference type="ARBA" id="ARBA00022547"/>
    </source>
</evidence>
<dbReference type="InterPro" id="IPR035908">
    <property type="entry name" value="F0_ATP_A_sf"/>
</dbReference>
<evidence type="ECO:0000256" key="9">
    <source>
        <dbReference type="ARBA" id="ARBA00023136"/>
    </source>
</evidence>
<keyword evidence="14" id="KW-1185">Reference proteome</keyword>
<feature type="transmembrane region" description="Helical" evidence="11">
    <location>
        <begin position="75"/>
        <end position="95"/>
    </location>
</feature>
<evidence type="ECO:0000256" key="3">
    <source>
        <dbReference type="ARBA" id="ARBA00022448"/>
    </source>
</evidence>
<organism evidence="13 14">
    <name type="scientific">Eupransor demetentiae</name>
    <dbReference type="NCBI Taxonomy" id="3109584"/>
    <lineage>
        <taxon>Bacteria</taxon>
        <taxon>Bacillati</taxon>
        <taxon>Bacillota</taxon>
        <taxon>Bacilli</taxon>
        <taxon>Lactobacillales</taxon>
        <taxon>Lactobacillaceae</taxon>
        <taxon>Eupransor</taxon>
    </lineage>
</organism>
<dbReference type="PANTHER" id="PTHR42823:SF3">
    <property type="entry name" value="ATP SYNTHASE SUBUNIT A, CHLOROPLASTIC"/>
    <property type="match status" value="1"/>
</dbReference>
<feature type="transmembrane region" description="Helical" evidence="11">
    <location>
        <begin position="161"/>
        <end position="185"/>
    </location>
</feature>
<keyword evidence="5 11" id="KW-0812">Transmembrane</keyword>
<dbReference type="PRINTS" id="PR00123">
    <property type="entry name" value="ATPASEA"/>
</dbReference>
<dbReference type="CDD" id="cd00310">
    <property type="entry name" value="ATP-synt_Fo_a_6"/>
    <property type="match status" value="1"/>
</dbReference>
<dbReference type="PANTHER" id="PTHR42823">
    <property type="entry name" value="ATP SYNTHASE SUBUNIT A, CHLOROPLASTIC"/>
    <property type="match status" value="1"/>
</dbReference>
<dbReference type="InterPro" id="IPR045082">
    <property type="entry name" value="ATP_syn_F0_a_bact/chloroplast"/>
</dbReference>
<evidence type="ECO:0000256" key="10">
    <source>
        <dbReference type="ARBA" id="ARBA00023310"/>
    </source>
</evidence>
<evidence type="ECO:0000256" key="5">
    <source>
        <dbReference type="ARBA" id="ARBA00022692"/>
    </source>
</evidence>
<comment type="caution">
    <text evidence="13">The sequence shown here is derived from an EMBL/GenBank/DDBJ whole genome shotgun (WGS) entry which is preliminary data.</text>
</comment>
<dbReference type="SUPFAM" id="SSF81336">
    <property type="entry name" value="F1F0 ATP synthase subunit A"/>
    <property type="match status" value="1"/>
</dbReference>
<dbReference type="Proteomes" id="UP001314241">
    <property type="component" value="Unassembled WGS sequence"/>
</dbReference>
<evidence type="ECO:0000256" key="7">
    <source>
        <dbReference type="ARBA" id="ARBA00022989"/>
    </source>
</evidence>
<dbReference type="InterPro" id="IPR023011">
    <property type="entry name" value="ATP_synth_F0_asu_AS"/>
</dbReference>
<keyword evidence="8 11" id="KW-0406">Ion transport</keyword>
<evidence type="ECO:0000256" key="2">
    <source>
        <dbReference type="ARBA" id="ARBA00006810"/>
    </source>
</evidence>
<proteinExistence type="inferred from homology"/>
<evidence type="ECO:0000256" key="12">
    <source>
        <dbReference type="RuleBase" id="RU000483"/>
    </source>
</evidence>
<gene>
    <name evidence="11" type="primary">atpB</name>
    <name evidence="13" type="ORF">R54876_GBNLAHCA_00914</name>
</gene>
<name>A0ABM9N5A1_9LACO</name>
<dbReference type="InterPro" id="IPR000568">
    <property type="entry name" value="ATP_synth_F0_asu"/>
</dbReference>
<evidence type="ECO:0000256" key="1">
    <source>
        <dbReference type="ARBA" id="ARBA00004141"/>
    </source>
</evidence>
<keyword evidence="9 11" id="KW-0472">Membrane</keyword>
<evidence type="ECO:0000313" key="13">
    <source>
        <dbReference type="EMBL" id="CAK8054348.1"/>
    </source>
</evidence>
<dbReference type="HAMAP" id="MF_01393">
    <property type="entry name" value="ATP_synth_a_bact"/>
    <property type="match status" value="1"/>
</dbReference>
<feature type="transmembrane region" description="Helical" evidence="11">
    <location>
        <begin position="20"/>
        <end position="39"/>
    </location>
</feature>
<keyword evidence="6 11" id="KW-0375">Hydrogen ion transport</keyword>
<comment type="subcellular location">
    <subcellularLocation>
        <location evidence="11 12">Cell membrane</location>
        <topology evidence="11 12">Multi-pass membrane protein</topology>
    </subcellularLocation>
    <subcellularLocation>
        <location evidence="1">Membrane</location>
        <topology evidence="1">Multi-pass membrane protein</topology>
    </subcellularLocation>
</comment>